<organism evidence="3 4">
    <name type="scientific">Agromyces protaetiae</name>
    <dbReference type="NCBI Taxonomy" id="2509455"/>
    <lineage>
        <taxon>Bacteria</taxon>
        <taxon>Bacillati</taxon>
        <taxon>Actinomycetota</taxon>
        <taxon>Actinomycetes</taxon>
        <taxon>Micrococcales</taxon>
        <taxon>Microbacteriaceae</taxon>
        <taxon>Agromyces</taxon>
    </lineage>
</organism>
<reference evidence="3 4" key="1">
    <citation type="submission" date="2019-01" db="EMBL/GenBank/DDBJ databases">
        <title>Genome sequencing of strain FW100M-8.</title>
        <authorList>
            <person name="Heo J."/>
            <person name="Kim S.-J."/>
            <person name="Kim J.-S."/>
            <person name="Hong S.-B."/>
            <person name="Kwon S.-W."/>
        </authorList>
    </citation>
    <scope>NUCLEOTIDE SEQUENCE [LARGE SCALE GENOMIC DNA]</scope>
    <source>
        <strain evidence="3 4">FW100M-8</strain>
    </source>
</reference>
<dbReference type="KEGG" id="agf:ET445_06610"/>
<dbReference type="RefSeq" id="WP_129189964.1">
    <property type="nucleotide sequence ID" value="NZ_CP035491.1"/>
</dbReference>
<protein>
    <recommendedName>
        <fullName evidence="5">Pentapeptide repeat-containing protein</fullName>
    </recommendedName>
</protein>
<evidence type="ECO:0000313" key="3">
    <source>
        <dbReference type="EMBL" id="QAY73069.1"/>
    </source>
</evidence>
<keyword evidence="2" id="KW-0812">Transmembrane</keyword>
<evidence type="ECO:0000256" key="1">
    <source>
        <dbReference type="SAM" id="Coils"/>
    </source>
</evidence>
<evidence type="ECO:0008006" key="5">
    <source>
        <dbReference type="Google" id="ProtNLM"/>
    </source>
</evidence>
<name>A0A4P6FF94_9MICO</name>
<keyword evidence="2" id="KW-0472">Membrane</keyword>
<dbReference type="OrthoDB" id="8440251at2"/>
<sequence>MIPSDEPSRVKMAGRWRRSSVVVVASASCFIVVGGILLLFAPSLLLQNWLPSSSTEERNAALGGAAQVVLLGLGGIIASVGVTLSILRHREELEGAERDRARLDHEKEKERARRDEAELQRILDTDRELRSRFVTAVDLLSATEPIKRSAALYSLGALADDWAGRRRRDEVQVCINVICSYLRAPLSDGAERTPPNEIEVRKVGYSVIARHLKASGDGYASPWGNFLIDLESAYIDFWVDIPNAVLHGGGMLNLVTATIAAGGRLDLSATLDNESLLFLGGVSVRSGGSMVLNTRLNDSARLDAFGVSIEGFVGLMAFVGPSTEANCEGMSVVGNGKAYILASTWADAYHRDAITLQARIEEGTIDLKGAVVDDDGPVRLPDGIRYAISPA</sequence>
<evidence type="ECO:0000256" key="2">
    <source>
        <dbReference type="SAM" id="Phobius"/>
    </source>
</evidence>
<gene>
    <name evidence="3" type="ORF">ET445_06610</name>
</gene>
<feature type="transmembrane region" description="Helical" evidence="2">
    <location>
        <begin position="21"/>
        <end position="45"/>
    </location>
</feature>
<dbReference type="AlphaFoldDB" id="A0A4P6FF94"/>
<accession>A0A4P6FF94</accession>
<evidence type="ECO:0000313" key="4">
    <source>
        <dbReference type="Proteomes" id="UP000291259"/>
    </source>
</evidence>
<dbReference type="EMBL" id="CP035491">
    <property type="protein sequence ID" value="QAY73069.1"/>
    <property type="molecule type" value="Genomic_DNA"/>
</dbReference>
<feature type="coiled-coil region" evidence="1">
    <location>
        <begin position="86"/>
        <end position="125"/>
    </location>
</feature>
<dbReference type="Proteomes" id="UP000291259">
    <property type="component" value="Chromosome"/>
</dbReference>
<proteinExistence type="predicted"/>
<keyword evidence="4" id="KW-1185">Reference proteome</keyword>
<feature type="transmembrane region" description="Helical" evidence="2">
    <location>
        <begin position="65"/>
        <end position="87"/>
    </location>
</feature>
<keyword evidence="1" id="KW-0175">Coiled coil</keyword>
<keyword evidence="2" id="KW-1133">Transmembrane helix</keyword>